<dbReference type="OrthoDB" id="9813151at2"/>
<dbReference type="InterPro" id="IPR050736">
    <property type="entry name" value="Sensor_HK_Regulatory"/>
</dbReference>
<dbReference type="SUPFAM" id="SSF47384">
    <property type="entry name" value="Homodimeric domain of signal transducing histidine kinase"/>
    <property type="match status" value="1"/>
</dbReference>
<evidence type="ECO:0000256" key="1">
    <source>
        <dbReference type="ARBA" id="ARBA00000085"/>
    </source>
</evidence>
<keyword evidence="6" id="KW-0902">Two-component regulatory system</keyword>
<evidence type="ECO:0000256" key="2">
    <source>
        <dbReference type="ARBA" id="ARBA00012438"/>
    </source>
</evidence>
<evidence type="ECO:0000256" key="6">
    <source>
        <dbReference type="ARBA" id="ARBA00023012"/>
    </source>
</evidence>
<dbReference type="InterPro" id="IPR036097">
    <property type="entry name" value="HisK_dim/P_sf"/>
</dbReference>
<dbReference type="PANTHER" id="PTHR43711">
    <property type="entry name" value="TWO-COMPONENT HISTIDINE KINASE"/>
    <property type="match status" value="1"/>
</dbReference>
<keyword evidence="5" id="KW-0418">Kinase</keyword>
<dbReference type="CDD" id="cd00075">
    <property type="entry name" value="HATPase"/>
    <property type="match status" value="1"/>
</dbReference>
<dbReference type="Pfam" id="PF02518">
    <property type="entry name" value="HATPase_c"/>
    <property type="match status" value="1"/>
</dbReference>
<keyword evidence="9" id="KW-1185">Reference proteome</keyword>
<dbReference type="AlphaFoldDB" id="A0A2T3HGV6"/>
<gene>
    <name evidence="8" type="ORF">C7T94_18860</name>
</gene>
<evidence type="ECO:0000256" key="4">
    <source>
        <dbReference type="ARBA" id="ARBA00022679"/>
    </source>
</evidence>
<sequence>MNFDHLSRFREAGTDPEERMQLAMHELKTPLTVIKAYLQLMAVRADREQLTEFQSMIDKTEEQVRKVVDIIYAIQEAAEAENADLNCVLIPFDLAEAVAGCAEAFKSTQPDRSIELDIQPGRYLVNGDRDRLEQVLSNLLTNAVKYTNQHCVIRIGLKFGDDCVVASVSDNGPGIPEENQYRLFDRHYRVEGTAENAEGKGLGLYVCAEVIRRHHGRIGIDSVPGQGASFWFSLPLINRP</sequence>
<protein>
    <recommendedName>
        <fullName evidence="2">histidine kinase</fullName>
        <ecNumber evidence="2">2.7.13.3</ecNumber>
    </recommendedName>
</protein>
<dbReference type="EMBL" id="PYLS01000009">
    <property type="protein sequence ID" value="PST81675.1"/>
    <property type="molecule type" value="Genomic_DNA"/>
</dbReference>
<dbReference type="InterPro" id="IPR005467">
    <property type="entry name" value="His_kinase_dom"/>
</dbReference>
<dbReference type="PROSITE" id="PS50109">
    <property type="entry name" value="HIS_KIN"/>
    <property type="match status" value="1"/>
</dbReference>
<dbReference type="Gene3D" id="3.30.565.10">
    <property type="entry name" value="Histidine kinase-like ATPase, C-terminal domain"/>
    <property type="match status" value="1"/>
</dbReference>
<evidence type="ECO:0000256" key="5">
    <source>
        <dbReference type="ARBA" id="ARBA00022777"/>
    </source>
</evidence>
<dbReference type="InterPro" id="IPR036890">
    <property type="entry name" value="HATPase_C_sf"/>
</dbReference>
<dbReference type="RefSeq" id="WP_107217606.1">
    <property type="nucleotide sequence ID" value="NZ_KZ686273.1"/>
</dbReference>
<dbReference type="InterPro" id="IPR003594">
    <property type="entry name" value="HATPase_dom"/>
</dbReference>
<comment type="caution">
    <text evidence="8">The sequence shown here is derived from an EMBL/GenBank/DDBJ whole genome shotgun (WGS) entry which is preliminary data.</text>
</comment>
<dbReference type="SMART" id="SM00387">
    <property type="entry name" value="HATPase_c"/>
    <property type="match status" value="1"/>
</dbReference>
<keyword evidence="3" id="KW-0597">Phosphoprotein</keyword>
<dbReference type="PRINTS" id="PR00344">
    <property type="entry name" value="BCTRLSENSOR"/>
</dbReference>
<organism evidence="8 9">
    <name type="scientific">Pedobacter yulinensis</name>
    <dbReference type="NCBI Taxonomy" id="2126353"/>
    <lineage>
        <taxon>Bacteria</taxon>
        <taxon>Pseudomonadati</taxon>
        <taxon>Bacteroidota</taxon>
        <taxon>Sphingobacteriia</taxon>
        <taxon>Sphingobacteriales</taxon>
        <taxon>Sphingobacteriaceae</taxon>
        <taxon>Pedobacter</taxon>
    </lineage>
</organism>
<dbReference type="EC" id="2.7.13.3" evidence="2"/>
<reference evidence="8 9" key="1">
    <citation type="submission" date="2018-03" db="EMBL/GenBank/DDBJ databases">
        <authorList>
            <person name="Keele B.F."/>
        </authorList>
    </citation>
    <scope>NUCLEOTIDE SEQUENCE [LARGE SCALE GENOMIC DNA]</scope>
    <source>
        <strain evidence="8 9">YL28-9</strain>
    </source>
</reference>
<dbReference type="Pfam" id="PF00512">
    <property type="entry name" value="HisKA"/>
    <property type="match status" value="1"/>
</dbReference>
<dbReference type="FunFam" id="3.30.565.10:FF:000006">
    <property type="entry name" value="Sensor histidine kinase WalK"/>
    <property type="match status" value="1"/>
</dbReference>
<dbReference type="InterPro" id="IPR003661">
    <property type="entry name" value="HisK_dim/P_dom"/>
</dbReference>
<proteinExistence type="predicted"/>
<keyword evidence="4" id="KW-0808">Transferase</keyword>
<accession>A0A2T3HGV6</accession>
<evidence type="ECO:0000259" key="7">
    <source>
        <dbReference type="PROSITE" id="PS50109"/>
    </source>
</evidence>
<dbReference type="GO" id="GO:0000155">
    <property type="term" value="F:phosphorelay sensor kinase activity"/>
    <property type="evidence" value="ECO:0007669"/>
    <property type="project" value="InterPro"/>
</dbReference>
<dbReference type="SUPFAM" id="SSF55874">
    <property type="entry name" value="ATPase domain of HSP90 chaperone/DNA topoisomerase II/histidine kinase"/>
    <property type="match status" value="1"/>
</dbReference>
<evidence type="ECO:0000313" key="9">
    <source>
        <dbReference type="Proteomes" id="UP000240912"/>
    </source>
</evidence>
<dbReference type="Gene3D" id="1.10.287.130">
    <property type="match status" value="1"/>
</dbReference>
<dbReference type="PANTHER" id="PTHR43711:SF1">
    <property type="entry name" value="HISTIDINE KINASE 1"/>
    <property type="match status" value="1"/>
</dbReference>
<dbReference type="CDD" id="cd00082">
    <property type="entry name" value="HisKA"/>
    <property type="match status" value="1"/>
</dbReference>
<name>A0A2T3HGV6_9SPHI</name>
<dbReference type="Proteomes" id="UP000240912">
    <property type="component" value="Unassembled WGS sequence"/>
</dbReference>
<evidence type="ECO:0000313" key="8">
    <source>
        <dbReference type="EMBL" id="PST81675.1"/>
    </source>
</evidence>
<feature type="domain" description="Histidine kinase" evidence="7">
    <location>
        <begin position="22"/>
        <end position="238"/>
    </location>
</feature>
<dbReference type="InterPro" id="IPR004358">
    <property type="entry name" value="Sig_transdc_His_kin-like_C"/>
</dbReference>
<comment type="catalytic activity">
    <reaction evidence="1">
        <text>ATP + protein L-histidine = ADP + protein N-phospho-L-histidine.</text>
        <dbReference type="EC" id="2.7.13.3"/>
    </reaction>
</comment>
<evidence type="ECO:0000256" key="3">
    <source>
        <dbReference type="ARBA" id="ARBA00022553"/>
    </source>
</evidence>